<evidence type="ECO:0000313" key="4">
    <source>
        <dbReference type="EMBL" id="KAH9369829.1"/>
    </source>
</evidence>
<dbReference type="EC" id="5.2.1.8" evidence="1"/>
<accession>A0A9J6G3K9</accession>
<dbReference type="Gene3D" id="2.40.100.10">
    <property type="entry name" value="Cyclophilin-like"/>
    <property type="match status" value="2"/>
</dbReference>
<dbReference type="AlphaFoldDB" id="A0A9J6G3K9"/>
<feature type="region of interest" description="Disordered" evidence="2">
    <location>
        <begin position="1"/>
        <end position="27"/>
    </location>
</feature>
<dbReference type="InterPro" id="IPR029000">
    <property type="entry name" value="Cyclophilin-like_dom_sf"/>
</dbReference>
<feature type="domain" description="PPIase cyclophilin-type" evidence="3">
    <location>
        <begin position="50"/>
        <end position="260"/>
    </location>
</feature>
<dbReference type="SUPFAM" id="SSF50891">
    <property type="entry name" value="Cyclophilin-like"/>
    <property type="match status" value="1"/>
</dbReference>
<evidence type="ECO:0000259" key="3">
    <source>
        <dbReference type="PROSITE" id="PS50072"/>
    </source>
</evidence>
<dbReference type="Proteomes" id="UP000821853">
    <property type="component" value="Chromosome 3"/>
</dbReference>
<keyword evidence="5" id="KW-1185">Reference proteome</keyword>
<feature type="compositionally biased region" description="Polar residues" evidence="2">
    <location>
        <begin position="1"/>
        <end position="15"/>
    </location>
</feature>
<comment type="similarity">
    <text evidence="1">Belongs to the cyclophilin-type PPIase family.</text>
</comment>
<evidence type="ECO:0000256" key="2">
    <source>
        <dbReference type="SAM" id="MobiDB-lite"/>
    </source>
</evidence>
<dbReference type="GO" id="GO:0005829">
    <property type="term" value="C:cytosol"/>
    <property type="evidence" value="ECO:0007669"/>
    <property type="project" value="TreeGrafter"/>
</dbReference>
<dbReference type="OrthoDB" id="193499at2759"/>
<dbReference type="GO" id="GO:0003755">
    <property type="term" value="F:peptidyl-prolyl cis-trans isomerase activity"/>
    <property type="evidence" value="ECO:0007669"/>
    <property type="project" value="UniProtKB-UniRule"/>
</dbReference>
<dbReference type="PANTHER" id="PTHR11071">
    <property type="entry name" value="PEPTIDYL-PROLYL CIS-TRANS ISOMERASE"/>
    <property type="match status" value="1"/>
</dbReference>
<reference evidence="4 5" key="1">
    <citation type="journal article" date="2020" name="Cell">
        <title>Large-Scale Comparative Analyses of Tick Genomes Elucidate Their Genetic Diversity and Vector Capacities.</title>
        <authorList>
            <consortium name="Tick Genome and Microbiome Consortium (TIGMIC)"/>
            <person name="Jia N."/>
            <person name="Wang J."/>
            <person name="Shi W."/>
            <person name="Du L."/>
            <person name="Sun Y."/>
            <person name="Zhan W."/>
            <person name="Jiang J.F."/>
            <person name="Wang Q."/>
            <person name="Zhang B."/>
            <person name="Ji P."/>
            <person name="Bell-Sakyi L."/>
            <person name="Cui X.M."/>
            <person name="Yuan T.T."/>
            <person name="Jiang B.G."/>
            <person name="Yang W.F."/>
            <person name="Lam T.T."/>
            <person name="Chang Q.C."/>
            <person name="Ding S.J."/>
            <person name="Wang X.J."/>
            <person name="Zhu J.G."/>
            <person name="Ruan X.D."/>
            <person name="Zhao L."/>
            <person name="Wei J.T."/>
            <person name="Ye R.Z."/>
            <person name="Que T.C."/>
            <person name="Du C.H."/>
            <person name="Zhou Y.H."/>
            <person name="Cheng J.X."/>
            <person name="Dai P.F."/>
            <person name="Guo W.B."/>
            <person name="Han X.H."/>
            <person name="Huang E.J."/>
            <person name="Li L.F."/>
            <person name="Wei W."/>
            <person name="Gao Y.C."/>
            <person name="Liu J.Z."/>
            <person name="Shao H.Z."/>
            <person name="Wang X."/>
            <person name="Wang C.C."/>
            <person name="Yang T.C."/>
            <person name="Huo Q.B."/>
            <person name="Li W."/>
            <person name="Chen H.Y."/>
            <person name="Chen S.E."/>
            <person name="Zhou L.G."/>
            <person name="Ni X.B."/>
            <person name="Tian J.H."/>
            <person name="Sheng Y."/>
            <person name="Liu T."/>
            <person name="Pan Y.S."/>
            <person name="Xia L.Y."/>
            <person name="Li J."/>
            <person name="Zhao F."/>
            <person name="Cao W.C."/>
        </authorList>
    </citation>
    <scope>NUCLEOTIDE SEQUENCE [LARGE SCALE GENOMIC DNA]</scope>
    <source>
        <strain evidence="4">HaeL-2018</strain>
    </source>
</reference>
<dbReference type="OMA" id="GCFETPT"/>
<dbReference type="InterPro" id="IPR002130">
    <property type="entry name" value="Cyclophilin-type_PPIase_dom"/>
</dbReference>
<dbReference type="Pfam" id="PF00160">
    <property type="entry name" value="Pro_isomerase"/>
    <property type="match status" value="1"/>
</dbReference>
<proteinExistence type="inferred from homology"/>
<keyword evidence="1" id="KW-0413">Isomerase</keyword>
<dbReference type="GO" id="GO:0006457">
    <property type="term" value="P:protein folding"/>
    <property type="evidence" value="ECO:0007669"/>
    <property type="project" value="TreeGrafter"/>
</dbReference>
<dbReference type="EMBL" id="JABSTR010000005">
    <property type="protein sequence ID" value="KAH9369829.1"/>
    <property type="molecule type" value="Genomic_DNA"/>
</dbReference>
<evidence type="ECO:0000313" key="5">
    <source>
        <dbReference type="Proteomes" id="UP000821853"/>
    </source>
</evidence>
<evidence type="ECO:0000256" key="1">
    <source>
        <dbReference type="RuleBase" id="RU363019"/>
    </source>
</evidence>
<dbReference type="PROSITE" id="PS50072">
    <property type="entry name" value="CSA_PPIASE_2"/>
    <property type="match status" value="1"/>
</dbReference>
<dbReference type="PRINTS" id="PR00153">
    <property type="entry name" value="CSAPPISMRASE"/>
</dbReference>
<gene>
    <name evidence="4" type="ORF">HPB48_008561</name>
</gene>
<dbReference type="PANTHER" id="PTHR11071:SF561">
    <property type="entry name" value="PEPTIDYL-PROLYL CIS-TRANS ISOMERASE D-RELATED"/>
    <property type="match status" value="1"/>
</dbReference>
<name>A0A9J6G3K9_HAELO</name>
<comment type="function">
    <text evidence="1">PPIases accelerate the folding of proteins. It catalyzes the cis-trans isomerization of proline imidic peptide bonds in oligopeptides.</text>
</comment>
<dbReference type="VEuPathDB" id="VectorBase:HLOH_057755"/>
<organism evidence="4 5">
    <name type="scientific">Haemaphysalis longicornis</name>
    <name type="common">Bush tick</name>
    <dbReference type="NCBI Taxonomy" id="44386"/>
    <lineage>
        <taxon>Eukaryota</taxon>
        <taxon>Metazoa</taxon>
        <taxon>Ecdysozoa</taxon>
        <taxon>Arthropoda</taxon>
        <taxon>Chelicerata</taxon>
        <taxon>Arachnida</taxon>
        <taxon>Acari</taxon>
        <taxon>Parasitiformes</taxon>
        <taxon>Ixodida</taxon>
        <taxon>Ixodoidea</taxon>
        <taxon>Ixodidae</taxon>
        <taxon>Haemaphysalinae</taxon>
        <taxon>Haemaphysalis</taxon>
    </lineage>
</organism>
<comment type="catalytic activity">
    <reaction evidence="1">
        <text>[protein]-peptidylproline (omega=180) = [protein]-peptidylproline (omega=0)</text>
        <dbReference type="Rhea" id="RHEA:16237"/>
        <dbReference type="Rhea" id="RHEA-COMP:10747"/>
        <dbReference type="Rhea" id="RHEA-COMP:10748"/>
        <dbReference type="ChEBI" id="CHEBI:83833"/>
        <dbReference type="ChEBI" id="CHEBI:83834"/>
        <dbReference type="EC" id="5.2.1.8"/>
    </reaction>
</comment>
<sequence length="261" mass="28689">MSTRSIQSYTRSTSRLPGPSKAPSAHKVKSAHDGFEDCAEPANPNNPRCFLDLVCKGSKLGRLEIELRADVVPKTAENFRLLCTGQRGYGYKNTQFQSIIKDFICKAGAFEIPTTGKKFGRSAFETRYFDDENFHLSHTGPGLLSMANMGRNRNGSQFFILLRKQVPVLSRIIPVHEWRFGEAFCTSFTTSCPGLRNAAGVIRSTRTAFAGPIKRAPFMDGRHVVFGRVLKGMSVVKTLASYGTISGKPAEKVVIADCGTL</sequence>
<keyword evidence="1" id="KW-0697">Rotamase</keyword>
<protein>
    <recommendedName>
        <fullName evidence="1">Peptidyl-prolyl cis-trans isomerase</fullName>
        <shortName evidence="1">PPIase</shortName>
        <ecNumber evidence="1">5.2.1.8</ecNumber>
    </recommendedName>
</protein>
<comment type="caution">
    <text evidence="4">The sequence shown here is derived from an EMBL/GenBank/DDBJ whole genome shotgun (WGS) entry which is preliminary data.</text>
</comment>
<dbReference type="GO" id="GO:0016018">
    <property type="term" value="F:cyclosporin A binding"/>
    <property type="evidence" value="ECO:0007669"/>
    <property type="project" value="TreeGrafter"/>
</dbReference>